<proteinExistence type="predicted"/>
<feature type="transmembrane region" description="Helical" evidence="2">
    <location>
        <begin position="114"/>
        <end position="134"/>
    </location>
</feature>
<organism evidence="3 4">
    <name type="scientific">Zancudomyces culisetae</name>
    <name type="common">Gut fungus</name>
    <name type="synonym">Smittium culisetae</name>
    <dbReference type="NCBI Taxonomy" id="1213189"/>
    <lineage>
        <taxon>Eukaryota</taxon>
        <taxon>Fungi</taxon>
        <taxon>Fungi incertae sedis</taxon>
        <taxon>Zoopagomycota</taxon>
        <taxon>Kickxellomycotina</taxon>
        <taxon>Harpellomycetes</taxon>
        <taxon>Harpellales</taxon>
        <taxon>Legeriomycetaceae</taxon>
        <taxon>Zancudomyces</taxon>
    </lineage>
</organism>
<reference evidence="4" key="1">
    <citation type="submission" date="2017-01" db="EMBL/GenBank/DDBJ databases">
        <authorList>
            <person name="Wang Y."/>
            <person name="White M."/>
            <person name="Kvist S."/>
            <person name="Moncalvo J.-M."/>
        </authorList>
    </citation>
    <scope>NUCLEOTIDE SEQUENCE [LARGE SCALE GENOMIC DNA]</scope>
    <source>
        <strain evidence="4">COL-18-3</strain>
    </source>
</reference>
<evidence type="ECO:0000313" key="4">
    <source>
        <dbReference type="Proteomes" id="UP000188320"/>
    </source>
</evidence>
<feature type="region of interest" description="Disordered" evidence="1">
    <location>
        <begin position="1"/>
        <end position="21"/>
    </location>
</feature>
<name>A0A1R1PWC0_ZANCU</name>
<evidence type="ECO:0000256" key="2">
    <source>
        <dbReference type="SAM" id="Phobius"/>
    </source>
</evidence>
<sequence length="136" mass="15371">MNSIDKKYQRNESAKKNTENSDPRFTNNLVWLDVSSLALLLPEFELPFFSTLTLFLQVHFAFDALPKVAFTSLQSRFSVESICIAPSTRCSKGNEIFVIGPAITKAPLTYAREANIFSFMILSSVLFAIFNPPFMF</sequence>
<comment type="caution">
    <text evidence="3">The sequence shown here is derived from an EMBL/GenBank/DDBJ whole genome shotgun (WGS) entry which is preliminary data.</text>
</comment>
<evidence type="ECO:0000313" key="3">
    <source>
        <dbReference type="EMBL" id="OMH85260.1"/>
    </source>
</evidence>
<keyword evidence="4" id="KW-1185">Reference proteome</keyword>
<dbReference type="Proteomes" id="UP000188320">
    <property type="component" value="Unassembled WGS sequence"/>
</dbReference>
<evidence type="ECO:0000256" key="1">
    <source>
        <dbReference type="SAM" id="MobiDB-lite"/>
    </source>
</evidence>
<protein>
    <submittedName>
        <fullName evidence="3">Uncharacterized protein</fullName>
    </submittedName>
</protein>
<keyword evidence="2" id="KW-0472">Membrane</keyword>
<keyword evidence="2" id="KW-0812">Transmembrane</keyword>
<dbReference type="AlphaFoldDB" id="A0A1R1PWC0"/>
<accession>A0A1R1PWC0</accession>
<gene>
    <name evidence="3" type="ORF">AX774_g1185</name>
</gene>
<dbReference type="EMBL" id="LSSK01000098">
    <property type="protein sequence ID" value="OMH85260.1"/>
    <property type="molecule type" value="Genomic_DNA"/>
</dbReference>
<keyword evidence="2" id="KW-1133">Transmembrane helix</keyword>